<proteinExistence type="predicted"/>
<dbReference type="AlphaFoldDB" id="A0A9P4P1Q4"/>
<gene>
    <name evidence="1" type="ORF">EJ08DRAFT_155161</name>
</gene>
<protein>
    <submittedName>
        <fullName evidence="1">Uncharacterized protein</fullName>
    </submittedName>
</protein>
<dbReference type="EMBL" id="MU007010">
    <property type="protein sequence ID" value="KAF2436629.1"/>
    <property type="molecule type" value="Genomic_DNA"/>
</dbReference>
<evidence type="ECO:0000313" key="1">
    <source>
        <dbReference type="EMBL" id="KAF2436629.1"/>
    </source>
</evidence>
<accession>A0A9P4P1Q4</accession>
<name>A0A9P4P1Q4_9PEZI</name>
<reference evidence="1" key="1">
    <citation type="journal article" date="2020" name="Stud. Mycol.">
        <title>101 Dothideomycetes genomes: a test case for predicting lifestyles and emergence of pathogens.</title>
        <authorList>
            <person name="Haridas S."/>
            <person name="Albert R."/>
            <person name="Binder M."/>
            <person name="Bloem J."/>
            <person name="Labutti K."/>
            <person name="Salamov A."/>
            <person name="Andreopoulos B."/>
            <person name="Baker S."/>
            <person name="Barry K."/>
            <person name="Bills G."/>
            <person name="Bluhm B."/>
            <person name="Cannon C."/>
            <person name="Castanera R."/>
            <person name="Culley D."/>
            <person name="Daum C."/>
            <person name="Ezra D."/>
            <person name="Gonzalez J."/>
            <person name="Henrissat B."/>
            <person name="Kuo A."/>
            <person name="Liang C."/>
            <person name="Lipzen A."/>
            <person name="Lutzoni F."/>
            <person name="Magnuson J."/>
            <person name="Mondo S."/>
            <person name="Nolan M."/>
            <person name="Ohm R."/>
            <person name="Pangilinan J."/>
            <person name="Park H.-J."/>
            <person name="Ramirez L."/>
            <person name="Alfaro M."/>
            <person name="Sun H."/>
            <person name="Tritt A."/>
            <person name="Yoshinaga Y."/>
            <person name="Zwiers L.-H."/>
            <person name="Turgeon B."/>
            <person name="Goodwin S."/>
            <person name="Spatafora J."/>
            <person name="Crous P."/>
            <person name="Grigoriev I."/>
        </authorList>
    </citation>
    <scope>NUCLEOTIDE SEQUENCE</scope>
    <source>
        <strain evidence="1">CBS 130266</strain>
    </source>
</reference>
<evidence type="ECO:0000313" key="2">
    <source>
        <dbReference type="Proteomes" id="UP000800235"/>
    </source>
</evidence>
<keyword evidence="2" id="KW-1185">Reference proteome</keyword>
<comment type="caution">
    <text evidence="1">The sequence shown here is derived from an EMBL/GenBank/DDBJ whole genome shotgun (WGS) entry which is preliminary data.</text>
</comment>
<sequence length="197" mass="22402">MQTSAPKTLPSHVGNRESPLIFANLVSSPFTQPRRQKRIHLSRTIKTGHKMNGTGWGSRLTASIENRQALSTLKLVLPISEPIKPAQSHNPHPKVNDFSPEEDFSPYATFPRTSQRQQTFKRAGVVVVQPEGQRVAGSPLRALRECHRENEDNELSRAHRERVGWGEWGRELIAAFLKLSALYVLRPKKRWPFGRSR</sequence>
<organism evidence="1 2">
    <name type="scientific">Tothia fuscella</name>
    <dbReference type="NCBI Taxonomy" id="1048955"/>
    <lineage>
        <taxon>Eukaryota</taxon>
        <taxon>Fungi</taxon>
        <taxon>Dikarya</taxon>
        <taxon>Ascomycota</taxon>
        <taxon>Pezizomycotina</taxon>
        <taxon>Dothideomycetes</taxon>
        <taxon>Pleosporomycetidae</taxon>
        <taxon>Venturiales</taxon>
        <taxon>Cylindrosympodiaceae</taxon>
        <taxon>Tothia</taxon>
    </lineage>
</organism>
<dbReference type="Proteomes" id="UP000800235">
    <property type="component" value="Unassembled WGS sequence"/>
</dbReference>